<accession>A0A4R9LRL1</accession>
<comment type="caution">
    <text evidence="1">The sequence shown here is derived from an EMBL/GenBank/DDBJ whole genome shotgun (WGS) entry which is preliminary data.</text>
</comment>
<proteinExistence type="predicted"/>
<reference evidence="1" key="1">
    <citation type="journal article" date="2019" name="PLoS Negl. Trop. Dis.">
        <title>Revisiting the worldwide diversity of Leptospira species in the environment.</title>
        <authorList>
            <person name="Vincent A.T."/>
            <person name="Schiettekatte O."/>
            <person name="Bourhy P."/>
            <person name="Veyrier F.J."/>
            <person name="Picardeau M."/>
        </authorList>
    </citation>
    <scope>NUCLEOTIDE SEQUENCE [LARGE SCALE GENOMIC DNA]</scope>
    <source>
        <strain evidence="1">201400974</strain>
    </source>
</reference>
<dbReference type="OrthoDB" id="331010at2"/>
<dbReference type="EMBL" id="RQHV01000027">
    <property type="protein sequence ID" value="TGN13699.1"/>
    <property type="molecule type" value="Genomic_DNA"/>
</dbReference>
<organism evidence="1 2">
    <name type="scientific">Leptospira ilyithenensis</name>
    <dbReference type="NCBI Taxonomy" id="2484901"/>
    <lineage>
        <taxon>Bacteria</taxon>
        <taxon>Pseudomonadati</taxon>
        <taxon>Spirochaetota</taxon>
        <taxon>Spirochaetia</taxon>
        <taxon>Leptospirales</taxon>
        <taxon>Leptospiraceae</taxon>
        <taxon>Leptospira</taxon>
    </lineage>
</organism>
<evidence type="ECO:0000313" key="1">
    <source>
        <dbReference type="EMBL" id="TGN13699.1"/>
    </source>
</evidence>
<dbReference type="RefSeq" id="WP_135763029.1">
    <property type="nucleotide sequence ID" value="NZ_RQHV01000027.1"/>
</dbReference>
<keyword evidence="2" id="KW-1185">Reference proteome</keyword>
<evidence type="ECO:0008006" key="3">
    <source>
        <dbReference type="Google" id="ProtNLM"/>
    </source>
</evidence>
<dbReference type="Proteomes" id="UP000298264">
    <property type="component" value="Unassembled WGS sequence"/>
</dbReference>
<evidence type="ECO:0000313" key="2">
    <source>
        <dbReference type="Proteomes" id="UP000298264"/>
    </source>
</evidence>
<name>A0A4R9LRL1_9LEPT</name>
<protein>
    <recommendedName>
        <fullName evidence="3">Cys-rich protein</fullName>
    </recommendedName>
</protein>
<sequence length="104" mass="11396">MKKNAYLIIILASLIVWNTLKSEEGSFGGKGGIMALNQCPQFCNDISSCVQGLGNSANDKMIIKLSCETFCTKQFKLIEECGLIQPFSCDASTKCFQDKLGLLF</sequence>
<dbReference type="AlphaFoldDB" id="A0A4R9LRL1"/>
<gene>
    <name evidence="1" type="ORF">EHS11_03495</name>
</gene>